<proteinExistence type="predicted"/>
<sequence>MRRILFFFGIVALVAGCSQTVSSPPLAQAEEGSAKSSVSSGECPQSRKTPKAPGHLLKKKNPQTSPAAVRDGKELYHKTSKPFTCETCHGVKGDGLGDPDFESNPPARNFTCKATMEPLSDGQLFWVIKRGSPTTSMPGFGGNLSDDDIWKLVAYLRTFAK</sequence>
<dbReference type="PRINTS" id="PR00605">
    <property type="entry name" value="CYTCHROMECIC"/>
</dbReference>
<keyword evidence="4 8" id="KW-0479">Metal-binding</keyword>
<dbReference type="PROSITE" id="PS51257">
    <property type="entry name" value="PROKAR_LIPOPROTEIN"/>
    <property type="match status" value="1"/>
</dbReference>
<dbReference type="PROSITE" id="PS51007">
    <property type="entry name" value="CYTC"/>
    <property type="match status" value="1"/>
</dbReference>
<dbReference type="Pfam" id="PF13442">
    <property type="entry name" value="Cytochrome_CBB3"/>
    <property type="match status" value="1"/>
</dbReference>
<feature type="region of interest" description="Disordered" evidence="9">
    <location>
        <begin position="28"/>
        <end position="73"/>
    </location>
</feature>
<evidence type="ECO:0000256" key="6">
    <source>
        <dbReference type="ARBA" id="ARBA00022982"/>
    </source>
</evidence>
<dbReference type="InterPro" id="IPR012640">
    <property type="entry name" value="Membr_lipoprot_lipid_attach_CS"/>
</dbReference>
<dbReference type="Proteomes" id="UP000594688">
    <property type="component" value="Chromosome"/>
</dbReference>
<evidence type="ECO:0000256" key="4">
    <source>
        <dbReference type="ARBA" id="ARBA00022723"/>
    </source>
</evidence>
<evidence type="ECO:0000256" key="9">
    <source>
        <dbReference type="SAM" id="MobiDB-lite"/>
    </source>
</evidence>
<feature type="compositionally biased region" description="Polar residues" evidence="9">
    <location>
        <begin position="34"/>
        <end position="47"/>
    </location>
</feature>
<gene>
    <name evidence="12" type="ORF">G3M70_03820</name>
</gene>
<evidence type="ECO:0000256" key="10">
    <source>
        <dbReference type="SAM" id="SignalP"/>
    </source>
</evidence>
<dbReference type="Gene3D" id="1.10.760.10">
    <property type="entry name" value="Cytochrome c-like domain"/>
    <property type="match status" value="1"/>
</dbReference>
<evidence type="ECO:0000256" key="8">
    <source>
        <dbReference type="PROSITE-ProRule" id="PRU00433"/>
    </source>
</evidence>
<dbReference type="GO" id="GO:0005506">
    <property type="term" value="F:iron ion binding"/>
    <property type="evidence" value="ECO:0007669"/>
    <property type="project" value="InterPro"/>
</dbReference>
<dbReference type="Pfam" id="PF08139">
    <property type="entry name" value="LPAM_1"/>
    <property type="match status" value="1"/>
</dbReference>
<feature type="chain" id="PRO_5032342500" description="Type IV secretion system putative lipoprotein virB7" evidence="10">
    <location>
        <begin position="28"/>
        <end position="161"/>
    </location>
</feature>
<feature type="domain" description="Cytochrome c" evidence="11">
    <location>
        <begin position="67"/>
        <end position="160"/>
    </location>
</feature>
<keyword evidence="5 10" id="KW-0732">Signal</keyword>
<dbReference type="GO" id="GO:0009055">
    <property type="term" value="F:electron transfer activity"/>
    <property type="evidence" value="ECO:0007669"/>
    <property type="project" value="InterPro"/>
</dbReference>
<dbReference type="SUPFAM" id="SSF46626">
    <property type="entry name" value="Cytochrome c"/>
    <property type="match status" value="1"/>
</dbReference>
<evidence type="ECO:0000256" key="1">
    <source>
        <dbReference type="ARBA" id="ARBA00017922"/>
    </source>
</evidence>
<name>A0A7T0BUB4_9BACT</name>
<protein>
    <recommendedName>
        <fullName evidence="1">Type IV secretion system putative lipoprotein virB7</fullName>
    </recommendedName>
</protein>
<evidence type="ECO:0000313" key="13">
    <source>
        <dbReference type="Proteomes" id="UP000594688"/>
    </source>
</evidence>
<keyword evidence="6" id="KW-0249">Electron transport</keyword>
<feature type="signal peptide" evidence="10">
    <location>
        <begin position="1"/>
        <end position="27"/>
    </location>
</feature>
<dbReference type="InterPro" id="IPR036909">
    <property type="entry name" value="Cyt_c-like_dom_sf"/>
</dbReference>
<evidence type="ECO:0000256" key="2">
    <source>
        <dbReference type="ARBA" id="ARBA00022448"/>
    </source>
</evidence>
<keyword evidence="2" id="KW-0813">Transport</keyword>
<dbReference type="GO" id="GO:0020037">
    <property type="term" value="F:heme binding"/>
    <property type="evidence" value="ECO:0007669"/>
    <property type="project" value="InterPro"/>
</dbReference>
<dbReference type="InterPro" id="IPR009056">
    <property type="entry name" value="Cyt_c-like_dom"/>
</dbReference>
<dbReference type="AlphaFoldDB" id="A0A7T0BUB4"/>
<keyword evidence="7 8" id="KW-0408">Iron</keyword>
<evidence type="ECO:0000256" key="3">
    <source>
        <dbReference type="ARBA" id="ARBA00022617"/>
    </source>
</evidence>
<evidence type="ECO:0000256" key="5">
    <source>
        <dbReference type="ARBA" id="ARBA00022729"/>
    </source>
</evidence>
<evidence type="ECO:0000259" key="11">
    <source>
        <dbReference type="PROSITE" id="PS51007"/>
    </source>
</evidence>
<dbReference type="KEGG" id="nli:G3M70_03820"/>
<evidence type="ECO:0000313" key="12">
    <source>
        <dbReference type="EMBL" id="QPJ61063.1"/>
    </source>
</evidence>
<keyword evidence="3 8" id="KW-0349">Heme</keyword>
<reference evidence="12 13" key="1">
    <citation type="submission" date="2020-02" db="EMBL/GenBank/DDBJ databases">
        <title>Genomic and physiological characterization of two novel Nitrospinaceae genera.</title>
        <authorList>
            <person name="Mueller A.J."/>
            <person name="Jung M.-Y."/>
            <person name="Strachan C.R."/>
            <person name="Herbold C.W."/>
            <person name="Kirkegaard R.H."/>
            <person name="Daims H."/>
        </authorList>
    </citation>
    <scope>NUCLEOTIDE SEQUENCE [LARGE SCALE GENOMIC DNA]</scope>
    <source>
        <strain evidence="12">EB</strain>
    </source>
</reference>
<dbReference type="InterPro" id="IPR008168">
    <property type="entry name" value="Cyt_C_IC"/>
</dbReference>
<organism evidence="12 13">
    <name type="scientific">Candidatus Nitronauta litoralis</name>
    <dbReference type="NCBI Taxonomy" id="2705533"/>
    <lineage>
        <taxon>Bacteria</taxon>
        <taxon>Pseudomonadati</taxon>
        <taxon>Nitrospinota/Tectimicrobiota group</taxon>
        <taxon>Nitrospinota</taxon>
        <taxon>Nitrospinia</taxon>
        <taxon>Nitrospinales</taxon>
        <taxon>Nitrospinaceae</taxon>
        <taxon>Candidatus Nitronauta</taxon>
    </lineage>
</organism>
<evidence type="ECO:0000256" key="7">
    <source>
        <dbReference type="ARBA" id="ARBA00023004"/>
    </source>
</evidence>
<accession>A0A7T0BUB4</accession>
<dbReference type="EMBL" id="CP048685">
    <property type="protein sequence ID" value="QPJ61063.1"/>
    <property type="molecule type" value="Genomic_DNA"/>
</dbReference>